<keyword evidence="3 15" id="KW-0964">Secreted</keyword>
<dbReference type="EC" id="1.14.99.56" evidence="15"/>
<evidence type="ECO:0000256" key="7">
    <source>
        <dbReference type="ARBA" id="ARBA00023002"/>
    </source>
</evidence>
<evidence type="ECO:0000256" key="1">
    <source>
        <dbReference type="ARBA" id="ARBA00001973"/>
    </source>
</evidence>
<evidence type="ECO:0000256" key="4">
    <source>
        <dbReference type="ARBA" id="ARBA00022723"/>
    </source>
</evidence>
<keyword evidence="6 15" id="KW-0136">Cellulose degradation</keyword>
<comment type="subcellular location">
    <subcellularLocation>
        <location evidence="2 15">Secreted</location>
    </subcellularLocation>
</comment>
<keyword evidence="11 15" id="KW-0119">Carbohydrate metabolism</keyword>
<dbReference type="GO" id="GO:0005576">
    <property type="term" value="C:extracellular region"/>
    <property type="evidence" value="ECO:0007669"/>
    <property type="project" value="UniProtKB-SubCell"/>
</dbReference>
<reference evidence="17 19" key="1">
    <citation type="submission" date="2020-01" db="EMBL/GenBank/DDBJ databases">
        <authorList>
            <consortium name="DOE Joint Genome Institute"/>
            <person name="Haridas S."/>
            <person name="Albert R."/>
            <person name="Binder M."/>
            <person name="Bloem J."/>
            <person name="Labutti K."/>
            <person name="Salamov A."/>
            <person name="Andreopoulos B."/>
            <person name="Baker S.E."/>
            <person name="Barry K."/>
            <person name="Bills G."/>
            <person name="Bluhm B.H."/>
            <person name="Cannon C."/>
            <person name="Castanera R."/>
            <person name="Culley D.E."/>
            <person name="Daum C."/>
            <person name="Ezra D."/>
            <person name="Gonzalez J.B."/>
            <person name="Henrissat B."/>
            <person name="Kuo A."/>
            <person name="Liang C."/>
            <person name="Lipzen A."/>
            <person name="Lutzoni F."/>
            <person name="Magnuson J."/>
            <person name="Mondo S."/>
            <person name="Nolan M."/>
            <person name="Ohm R."/>
            <person name="Pangilinan J."/>
            <person name="Park H.-J."/>
            <person name="Ramirez L."/>
            <person name="Alfaro M."/>
            <person name="Sun H."/>
            <person name="Tritt A."/>
            <person name="Yoshinaga Y."/>
            <person name="Zwiers L.-H."/>
            <person name="Turgeon B.G."/>
            <person name="Goodwin S.B."/>
            <person name="Spatafora J.W."/>
            <person name="Crous P.W."/>
            <person name="Grigoriev I.V."/>
        </authorList>
    </citation>
    <scope>NUCLEOTIDE SEQUENCE</scope>
    <source>
        <strain evidence="17 19">CBS 781.70</strain>
    </source>
</reference>
<dbReference type="Proteomes" id="UP000504638">
    <property type="component" value="Unplaced"/>
</dbReference>
<dbReference type="GO" id="GO:0030245">
    <property type="term" value="P:cellulose catabolic process"/>
    <property type="evidence" value="ECO:0007669"/>
    <property type="project" value="UniProtKB-UniRule"/>
</dbReference>
<dbReference type="InterPro" id="IPR005103">
    <property type="entry name" value="AA9_LPMO"/>
</dbReference>
<dbReference type="EMBL" id="ML975157">
    <property type="protein sequence ID" value="KAF1812606.1"/>
    <property type="molecule type" value="Genomic_DNA"/>
</dbReference>
<evidence type="ECO:0000256" key="14">
    <source>
        <dbReference type="ARBA" id="ARBA00045077"/>
    </source>
</evidence>
<sequence>MRVETKCTRITNNNSPLTDVTAPEIECNANSGPAQSVCDVQAGGKLTVEMHQHDTRGCTEEAIGGRHFGPVQVYMCKVADAASSTGGCNWFKVASNSYAGTDASWGTEILNENCGKMEFAVPKSIASGDYLVRAEAIALHSMPAQVYPGCYQVKVTGGGSANPPGVRFPGAYSQSDPGIDINIYQDKIEYNAPGPTIFTG</sequence>
<keyword evidence="4" id="KW-0479">Metal-binding</keyword>
<dbReference type="CDD" id="cd21175">
    <property type="entry name" value="LPMO_AA9"/>
    <property type="match status" value="1"/>
</dbReference>
<evidence type="ECO:0000256" key="5">
    <source>
        <dbReference type="ARBA" id="ARBA00022729"/>
    </source>
</evidence>
<evidence type="ECO:0000256" key="10">
    <source>
        <dbReference type="ARBA" id="ARBA00023157"/>
    </source>
</evidence>
<keyword evidence="5" id="KW-0732">Signal</keyword>
<dbReference type="RefSeq" id="XP_033534237.1">
    <property type="nucleotide sequence ID" value="XM_033677545.1"/>
</dbReference>
<dbReference type="Gene3D" id="2.70.50.70">
    <property type="match status" value="1"/>
</dbReference>
<keyword evidence="12 15" id="KW-0624">Polysaccharide degradation</keyword>
<keyword evidence="10 15" id="KW-1015">Disulfide bond</keyword>
<feature type="domain" description="Auxiliary Activity family 9 catalytic" evidence="16">
    <location>
        <begin position="10"/>
        <end position="187"/>
    </location>
</feature>
<evidence type="ECO:0000256" key="2">
    <source>
        <dbReference type="ARBA" id="ARBA00004613"/>
    </source>
</evidence>
<comment type="function">
    <text evidence="15">Lytic polysaccharide monooxygenase (LMPO) that depolymerizes crystalline and amorphous polysaccharides via the oxidation of scissile alpha- or beta-(1-4)-glycosidic bonds, yielding C1 and/or C4 oxidation products. Catalysis by LPMOs requires the reduction of the active-site copper from Cu(II) to Cu(I) by a reducing agent and H(2)O(2) or O(2) as a cosubstrate.</text>
</comment>
<evidence type="ECO:0000259" key="16">
    <source>
        <dbReference type="Pfam" id="PF03443"/>
    </source>
</evidence>
<keyword evidence="7" id="KW-0560">Oxidoreductase</keyword>
<evidence type="ECO:0000313" key="19">
    <source>
        <dbReference type="RefSeq" id="XP_033534237.1"/>
    </source>
</evidence>
<evidence type="ECO:0000256" key="6">
    <source>
        <dbReference type="ARBA" id="ARBA00023001"/>
    </source>
</evidence>
<evidence type="ECO:0000256" key="13">
    <source>
        <dbReference type="ARBA" id="ARBA00044502"/>
    </source>
</evidence>
<keyword evidence="18" id="KW-1185">Reference proteome</keyword>
<dbReference type="Pfam" id="PF03443">
    <property type="entry name" value="AA9"/>
    <property type="match status" value="1"/>
</dbReference>
<evidence type="ECO:0000256" key="8">
    <source>
        <dbReference type="ARBA" id="ARBA00023008"/>
    </source>
</evidence>
<name>A0A6G1G3X4_9PEZI</name>
<protein>
    <recommendedName>
        <fullName evidence="15">AA9 family lytic polysaccharide monooxygenase</fullName>
        <ecNumber evidence="15">1.14.99.56</ecNumber>
    </recommendedName>
    <alternativeName>
        <fullName evidence="15">Endo-beta-1,4-glucanase</fullName>
    </alternativeName>
    <alternativeName>
        <fullName evidence="15">Glycosyl hydrolase 61 family protein</fullName>
    </alternativeName>
</protein>
<dbReference type="GO" id="GO:0046872">
    <property type="term" value="F:metal ion binding"/>
    <property type="evidence" value="ECO:0007669"/>
    <property type="project" value="UniProtKB-KW"/>
</dbReference>
<proteinExistence type="inferred from homology"/>
<dbReference type="OrthoDB" id="3238762at2759"/>
<reference evidence="19" key="2">
    <citation type="submission" date="2020-04" db="EMBL/GenBank/DDBJ databases">
        <authorList>
            <consortium name="NCBI Genome Project"/>
        </authorList>
    </citation>
    <scope>NUCLEOTIDE SEQUENCE</scope>
    <source>
        <strain evidence="19">CBS 781.70</strain>
    </source>
</reference>
<evidence type="ECO:0000256" key="15">
    <source>
        <dbReference type="RuleBase" id="RU368122"/>
    </source>
</evidence>
<evidence type="ECO:0000256" key="11">
    <source>
        <dbReference type="ARBA" id="ARBA00023277"/>
    </source>
</evidence>
<evidence type="ECO:0000313" key="17">
    <source>
        <dbReference type="EMBL" id="KAF1812606.1"/>
    </source>
</evidence>
<evidence type="ECO:0000256" key="3">
    <source>
        <dbReference type="ARBA" id="ARBA00022525"/>
    </source>
</evidence>
<dbReference type="GO" id="GO:0008810">
    <property type="term" value="F:cellulase activity"/>
    <property type="evidence" value="ECO:0007669"/>
    <property type="project" value="UniProtKB-UniRule"/>
</dbReference>
<comment type="domain">
    <text evidence="15">Has a modular structure: an endo-beta-1,4-glucanase catalytic module at the N-terminus, a linker rich in serines and threonines, and a C-terminal carbohydrate-binding module (CBM).</text>
</comment>
<dbReference type="PANTHER" id="PTHR33353">
    <property type="entry name" value="PUTATIVE (AFU_ORTHOLOGUE AFUA_1G12560)-RELATED"/>
    <property type="match status" value="1"/>
</dbReference>
<dbReference type="InterPro" id="IPR049892">
    <property type="entry name" value="AA9"/>
</dbReference>
<evidence type="ECO:0000313" key="18">
    <source>
        <dbReference type="Proteomes" id="UP000504638"/>
    </source>
</evidence>
<reference evidence="19" key="3">
    <citation type="submission" date="2025-04" db="UniProtKB">
        <authorList>
            <consortium name="RefSeq"/>
        </authorList>
    </citation>
    <scope>IDENTIFICATION</scope>
    <source>
        <strain evidence="19">CBS 781.70</strain>
    </source>
</reference>
<dbReference type="GO" id="GO:0030248">
    <property type="term" value="F:cellulose binding"/>
    <property type="evidence" value="ECO:0007669"/>
    <property type="project" value="UniProtKB-UniRule"/>
</dbReference>
<dbReference type="PANTHER" id="PTHR33353:SF9">
    <property type="entry name" value="ENDOGLUCANASE II"/>
    <property type="match status" value="1"/>
</dbReference>
<accession>A0A6G1G3X4</accession>
<evidence type="ECO:0000256" key="9">
    <source>
        <dbReference type="ARBA" id="ARBA00023033"/>
    </source>
</evidence>
<keyword evidence="9" id="KW-0503">Monooxygenase</keyword>
<evidence type="ECO:0000256" key="12">
    <source>
        <dbReference type="ARBA" id="ARBA00023326"/>
    </source>
</evidence>
<dbReference type="AlphaFoldDB" id="A0A6G1G3X4"/>
<comment type="cofactor">
    <cofactor evidence="1">
        <name>Cu(2+)</name>
        <dbReference type="ChEBI" id="CHEBI:29036"/>
    </cofactor>
</comment>
<comment type="catalytic activity">
    <reaction evidence="14 15">
        <text>[(1-&gt;4)-beta-D-glucosyl]n+m + reduced acceptor + O2 = 4-dehydro-beta-D-glucosyl-[(1-&gt;4)-beta-D-glucosyl]n-1 + [(1-&gt;4)-beta-D-glucosyl]m + acceptor + H2O.</text>
        <dbReference type="EC" id="1.14.99.56"/>
    </reaction>
</comment>
<organism evidence="17">
    <name type="scientific">Eremomyces bilateralis CBS 781.70</name>
    <dbReference type="NCBI Taxonomy" id="1392243"/>
    <lineage>
        <taxon>Eukaryota</taxon>
        <taxon>Fungi</taxon>
        <taxon>Dikarya</taxon>
        <taxon>Ascomycota</taxon>
        <taxon>Pezizomycotina</taxon>
        <taxon>Dothideomycetes</taxon>
        <taxon>Dothideomycetes incertae sedis</taxon>
        <taxon>Eremomycetales</taxon>
        <taxon>Eremomycetaceae</taxon>
        <taxon>Eremomyces</taxon>
    </lineage>
</organism>
<gene>
    <name evidence="17 19" type="ORF">P152DRAFT_435896</name>
</gene>
<dbReference type="GO" id="GO:0004497">
    <property type="term" value="F:monooxygenase activity"/>
    <property type="evidence" value="ECO:0007669"/>
    <property type="project" value="UniProtKB-KW"/>
</dbReference>
<dbReference type="GeneID" id="54418115"/>
<comment type="similarity">
    <text evidence="13">Belongs to the polysaccharide monooxygenase AA9 family.</text>
</comment>
<keyword evidence="8" id="KW-0186">Copper</keyword>